<dbReference type="EMBL" id="UZAI01000773">
    <property type="protein sequence ID" value="VDO56331.1"/>
    <property type="molecule type" value="Genomic_DNA"/>
</dbReference>
<sequence length="94" mass="10750">MVVGGSQQKTLDPGFVLLTTSNHHLKQWHVSVLAEIYYCYYYFSEDDLREMKGLLSFRVNFRPSMVLKVGYSTINGQKFSAECAVSKFSDLQLS</sequence>
<reference evidence="1 2" key="1">
    <citation type="submission" date="2018-11" db="EMBL/GenBank/DDBJ databases">
        <authorList>
            <consortium name="Pathogen Informatics"/>
        </authorList>
    </citation>
    <scope>NUCLEOTIDE SEQUENCE [LARGE SCALE GENOMIC DNA]</scope>
    <source>
        <strain evidence="1 2">Zambia</strain>
    </source>
</reference>
<dbReference type="AlphaFoldDB" id="A0A183LGF3"/>
<gene>
    <name evidence="1" type="ORF">SMRZ_LOCUS2878</name>
</gene>
<dbReference type="Proteomes" id="UP000277204">
    <property type="component" value="Unassembled WGS sequence"/>
</dbReference>
<evidence type="ECO:0000313" key="1">
    <source>
        <dbReference type="EMBL" id="VDO56331.1"/>
    </source>
</evidence>
<keyword evidence="2" id="KW-1185">Reference proteome</keyword>
<name>A0A183LGF3_9TREM</name>
<protein>
    <submittedName>
        <fullName evidence="1">Uncharacterized protein</fullName>
    </submittedName>
</protein>
<accession>A0A183LGF3</accession>
<evidence type="ECO:0000313" key="2">
    <source>
        <dbReference type="Proteomes" id="UP000277204"/>
    </source>
</evidence>
<organism evidence="1 2">
    <name type="scientific">Schistosoma margrebowiei</name>
    <dbReference type="NCBI Taxonomy" id="48269"/>
    <lineage>
        <taxon>Eukaryota</taxon>
        <taxon>Metazoa</taxon>
        <taxon>Spiralia</taxon>
        <taxon>Lophotrochozoa</taxon>
        <taxon>Platyhelminthes</taxon>
        <taxon>Trematoda</taxon>
        <taxon>Digenea</taxon>
        <taxon>Strigeidida</taxon>
        <taxon>Schistosomatoidea</taxon>
        <taxon>Schistosomatidae</taxon>
        <taxon>Schistosoma</taxon>
    </lineage>
</organism>
<proteinExistence type="predicted"/>